<evidence type="ECO:0000313" key="7">
    <source>
        <dbReference type="EMBL" id="APG24263.1"/>
    </source>
</evidence>
<dbReference type="Pfam" id="PF01957">
    <property type="entry name" value="NfeD"/>
    <property type="match status" value="1"/>
</dbReference>
<evidence type="ECO:0000256" key="2">
    <source>
        <dbReference type="ARBA" id="ARBA00022692"/>
    </source>
</evidence>
<evidence type="ECO:0000256" key="4">
    <source>
        <dbReference type="ARBA" id="ARBA00023136"/>
    </source>
</evidence>
<dbReference type="PANTHER" id="PTHR33507">
    <property type="entry name" value="INNER MEMBRANE PROTEIN YBBJ"/>
    <property type="match status" value="1"/>
</dbReference>
<protein>
    <recommendedName>
        <fullName evidence="6">NfeD-like C-terminal domain-containing protein</fullName>
    </recommendedName>
</protein>
<gene>
    <name evidence="7" type="ORF">A7E75_03840</name>
</gene>
<dbReference type="PANTHER" id="PTHR33507:SF3">
    <property type="entry name" value="INNER MEMBRANE PROTEIN YBBJ"/>
    <property type="match status" value="1"/>
</dbReference>
<evidence type="ECO:0000313" key="8">
    <source>
        <dbReference type="Proteomes" id="UP000182264"/>
    </source>
</evidence>
<keyword evidence="3 5" id="KW-1133">Transmembrane helix</keyword>
<dbReference type="GO" id="GO:0005886">
    <property type="term" value="C:plasma membrane"/>
    <property type="evidence" value="ECO:0007669"/>
    <property type="project" value="TreeGrafter"/>
</dbReference>
<keyword evidence="2 5" id="KW-0812">Transmembrane</keyword>
<keyword evidence="4 5" id="KW-0472">Membrane</keyword>
<comment type="subcellular location">
    <subcellularLocation>
        <location evidence="1">Membrane</location>
        <topology evidence="1">Multi-pass membrane protein</topology>
    </subcellularLocation>
</comment>
<dbReference type="OrthoDB" id="8536525at2"/>
<organism evidence="7 8">
    <name type="scientific">Syntrophotalea acetylenica</name>
    <name type="common">Pelobacter acetylenicus</name>
    <dbReference type="NCBI Taxonomy" id="29542"/>
    <lineage>
        <taxon>Bacteria</taxon>
        <taxon>Pseudomonadati</taxon>
        <taxon>Thermodesulfobacteriota</taxon>
        <taxon>Desulfuromonadia</taxon>
        <taxon>Desulfuromonadales</taxon>
        <taxon>Syntrophotaleaceae</taxon>
        <taxon>Syntrophotalea</taxon>
    </lineage>
</organism>
<proteinExistence type="predicted"/>
<evidence type="ECO:0000256" key="5">
    <source>
        <dbReference type="SAM" id="Phobius"/>
    </source>
</evidence>
<dbReference type="EMBL" id="CP015518">
    <property type="protein sequence ID" value="APG24263.1"/>
    <property type="molecule type" value="Genomic_DNA"/>
</dbReference>
<evidence type="ECO:0000256" key="3">
    <source>
        <dbReference type="ARBA" id="ARBA00022989"/>
    </source>
</evidence>
<sequence length="150" mass="16706">MQQILWWYWIAFGLALIALELIVPSFTIIWFGLGACCVGLVMLPFAGLPLAGQMLLWAAASTVWTVLWFRWLKPRMADRTKAGMSKDAIIGEIGIVVQAVQPPHVKGRIRFVVPVLGDDEWPCISTEALQPGDEARVVDIDGHVLRVVRK</sequence>
<dbReference type="InterPro" id="IPR052165">
    <property type="entry name" value="Membrane_assoc_protease"/>
</dbReference>
<feature type="transmembrane region" description="Helical" evidence="5">
    <location>
        <begin position="6"/>
        <end position="23"/>
    </location>
</feature>
<dbReference type="InterPro" id="IPR002810">
    <property type="entry name" value="NfeD-like_C"/>
</dbReference>
<dbReference type="RefSeq" id="WP_072286090.1">
    <property type="nucleotide sequence ID" value="NZ_CP015455.1"/>
</dbReference>
<dbReference type="SUPFAM" id="SSF141322">
    <property type="entry name" value="NfeD domain-like"/>
    <property type="match status" value="1"/>
</dbReference>
<dbReference type="KEGG" id="pace:A6070_12470"/>
<dbReference type="InterPro" id="IPR012340">
    <property type="entry name" value="NA-bd_OB-fold"/>
</dbReference>
<keyword evidence="8" id="KW-1185">Reference proteome</keyword>
<feature type="domain" description="NfeD-like C-terminal" evidence="6">
    <location>
        <begin position="87"/>
        <end position="148"/>
    </location>
</feature>
<name>A0A1L3GE90_SYNAC</name>
<feature type="transmembrane region" description="Helical" evidence="5">
    <location>
        <begin position="54"/>
        <end position="72"/>
    </location>
</feature>
<feature type="transmembrane region" description="Helical" evidence="5">
    <location>
        <begin position="28"/>
        <end position="48"/>
    </location>
</feature>
<dbReference type="Gene3D" id="2.40.50.140">
    <property type="entry name" value="Nucleic acid-binding proteins"/>
    <property type="match status" value="1"/>
</dbReference>
<evidence type="ECO:0000256" key="1">
    <source>
        <dbReference type="ARBA" id="ARBA00004141"/>
    </source>
</evidence>
<dbReference type="AlphaFoldDB" id="A0A1L3GE90"/>
<evidence type="ECO:0000259" key="6">
    <source>
        <dbReference type="Pfam" id="PF01957"/>
    </source>
</evidence>
<dbReference type="Proteomes" id="UP000182264">
    <property type="component" value="Chromosome"/>
</dbReference>
<dbReference type="STRING" id="29542.A6070_12470"/>
<accession>A0A1L3GE90</accession>
<reference evidence="7 8" key="1">
    <citation type="journal article" date="2017" name="Genome Announc.">
        <title>Complete Genome Sequences of Two Acetylene-Fermenting Pelobacter acetylenicus Strains.</title>
        <authorList>
            <person name="Sutton J.M."/>
            <person name="Baesman S.M."/>
            <person name="Fierst J.L."/>
            <person name="Poret-Peterson A.T."/>
            <person name="Oremland R.S."/>
            <person name="Dunlap D.S."/>
            <person name="Akob D.M."/>
        </authorList>
    </citation>
    <scope>NUCLEOTIDE SEQUENCE [LARGE SCALE GENOMIC DNA]</scope>
    <source>
        <strain evidence="7 8">DSM 3247</strain>
    </source>
</reference>